<feature type="domain" description="Treble clef zinc finger" evidence="1">
    <location>
        <begin position="33"/>
        <end position="81"/>
    </location>
</feature>
<dbReference type="EMBL" id="MN740936">
    <property type="protein sequence ID" value="QHU18609.1"/>
    <property type="molecule type" value="Genomic_DNA"/>
</dbReference>
<feature type="domain" description="Treble clef zinc finger" evidence="1">
    <location>
        <begin position="106"/>
        <end position="155"/>
    </location>
</feature>
<feature type="domain" description="Treble clef zinc finger" evidence="1">
    <location>
        <begin position="183"/>
        <end position="231"/>
    </location>
</feature>
<dbReference type="AlphaFoldDB" id="A0A6C0KLV7"/>
<feature type="domain" description="Treble clef zinc finger" evidence="1">
    <location>
        <begin position="256"/>
        <end position="305"/>
    </location>
</feature>
<dbReference type="Pfam" id="PF14311">
    <property type="entry name" value="DUF4379"/>
    <property type="match status" value="4"/>
</dbReference>
<reference evidence="2" key="1">
    <citation type="journal article" date="2020" name="Nature">
        <title>Giant virus diversity and host interactions through global metagenomics.</title>
        <authorList>
            <person name="Schulz F."/>
            <person name="Roux S."/>
            <person name="Paez-Espino D."/>
            <person name="Jungbluth S."/>
            <person name="Walsh D.A."/>
            <person name="Denef V.J."/>
            <person name="McMahon K.D."/>
            <person name="Konstantinidis K.T."/>
            <person name="Eloe-Fadrosh E.A."/>
            <person name="Kyrpides N.C."/>
            <person name="Woyke T."/>
        </authorList>
    </citation>
    <scope>NUCLEOTIDE SEQUENCE</scope>
    <source>
        <strain evidence="2">GVMAG-S-3300013006-158</strain>
    </source>
</reference>
<sequence length="451" mass="52752">MSCLPTSKKLCGLSTCNLCFQRSFASHPKAICWSDKNEMTPMEVTKSSNKMYWFDCETCGHELYMIVKNVSNGQWCNYCKGSGLCESDDCIFCFEKSFASHPMASCWSPDNKINPRMVVRGSEKKYLFVCNDCDHIFTTAPSIIKNKKHCPYCSNQKMCEKKECESCFKKSCASHNMNKAWLDTNDNTPRQVFLQSNKKIKFNCLLCKHVYETTPSHYYNRNGSCPYCANKYLCEEESCRTCFEKSFASHPKVDCWSPKNKIAPRDMFKGSETKCIFDCDKCNSEFESKLYNVLTGYWCPFCKNKTEGKMFRFLTEQYSECKSQIRFDWCRFSKTNNIMPFDFGMLDKKILIELDGEQHFNQISKWDAPEDVQKKDVEKMKCCMEQGYSMIRMYQVDVWKDTYDWKEMLNATILSLQNKDPCIVFISTNDIYCKHIEQVGNSTYQYIHPIL</sequence>
<evidence type="ECO:0000313" key="2">
    <source>
        <dbReference type="EMBL" id="QHU18609.1"/>
    </source>
</evidence>
<accession>A0A6C0KLV7</accession>
<protein>
    <recommendedName>
        <fullName evidence="1">Treble clef zinc finger domain-containing protein</fullName>
    </recommendedName>
</protein>
<dbReference type="InterPro" id="IPR025487">
    <property type="entry name" value="DUF4379"/>
</dbReference>
<name>A0A6C0KLV7_9ZZZZ</name>
<proteinExistence type="predicted"/>
<evidence type="ECO:0000259" key="1">
    <source>
        <dbReference type="Pfam" id="PF14311"/>
    </source>
</evidence>
<organism evidence="2">
    <name type="scientific">viral metagenome</name>
    <dbReference type="NCBI Taxonomy" id="1070528"/>
    <lineage>
        <taxon>unclassified sequences</taxon>
        <taxon>metagenomes</taxon>
        <taxon>organismal metagenomes</taxon>
    </lineage>
</organism>
<dbReference type="Gene3D" id="3.40.960.10">
    <property type="entry name" value="VSR Endonuclease"/>
    <property type="match status" value="1"/>
</dbReference>